<dbReference type="InterPro" id="IPR022749">
    <property type="entry name" value="D12N6_MeTrfase_N"/>
</dbReference>
<accession>T0ZAW8</accession>
<dbReference type="InterPro" id="IPR038333">
    <property type="entry name" value="T1MK-like_N_sf"/>
</dbReference>
<evidence type="ECO:0000256" key="7">
    <source>
        <dbReference type="SAM" id="MobiDB-lite"/>
    </source>
</evidence>
<dbReference type="GO" id="GO:0009007">
    <property type="term" value="F:site-specific DNA-methyltransferase (adenine-specific) activity"/>
    <property type="evidence" value="ECO:0007669"/>
    <property type="project" value="UniProtKB-EC"/>
</dbReference>
<dbReference type="GO" id="GO:0008170">
    <property type="term" value="F:N-methyltransferase activity"/>
    <property type="evidence" value="ECO:0007669"/>
    <property type="project" value="InterPro"/>
</dbReference>
<dbReference type="SUPFAM" id="SSF53335">
    <property type="entry name" value="S-adenosyl-L-methionine-dependent methyltransferases"/>
    <property type="match status" value="1"/>
</dbReference>
<evidence type="ECO:0000256" key="4">
    <source>
        <dbReference type="ARBA" id="ARBA00022691"/>
    </source>
</evidence>
<dbReference type="EMBL" id="AUZZ01007744">
    <property type="protein sequence ID" value="EQD41267.1"/>
    <property type="molecule type" value="Genomic_DNA"/>
</dbReference>
<dbReference type="AlphaFoldDB" id="T0ZAW8"/>
<dbReference type="PANTHER" id="PTHR42998">
    <property type="entry name" value="TYPE I RESTRICTION ENZYME HINDVIIP M PROTEIN-RELATED"/>
    <property type="match status" value="1"/>
</dbReference>
<dbReference type="CDD" id="cd02440">
    <property type="entry name" value="AdoMet_MTases"/>
    <property type="match status" value="1"/>
</dbReference>
<reference evidence="10" key="2">
    <citation type="journal article" date="2014" name="ISME J.">
        <title>Microbial stratification in low pH oxic and suboxic macroscopic growths along an acid mine drainage.</title>
        <authorList>
            <person name="Mendez-Garcia C."/>
            <person name="Mesa V."/>
            <person name="Sprenger R.R."/>
            <person name="Richter M."/>
            <person name="Diez M.S."/>
            <person name="Solano J."/>
            <person name="Bargiela R."/>
            <person name="Golyshina O.V."/>
            <person name="Manteca A."/>
            <person name="Ramos J.L."/>
            <person name="Gallego J.R."/>
            <person name="Llorente I."/>
            <person name="Martins Dos Santos V.A."/>
            <person name="Jensen O.N."/>
            <person name="Pelaez A.I."/>
            <person name="Sanchez J."/>
            <person name="Ferrer M."/>
        </authorList>
    </citation>
    <scope>NUCLEOTIDE SEQUENCE</scope>
</reference>
<dbReference type="InterPro" id="IPR003356">
    <property type="entry name" value="DNA_methylase_A-5"/>
</dbReference>
<protein>
    <recommendedName>
        <fullName evidence="1">site-specific DNA-methyltransferase (adenine-specific)</fullName>
        <ecNumber evidence="1">2.1.1.72</ecNumber>
    </recommendedName>
</protein>
<dbReference type="InterPro" id="IPR052916">
    <property type="entry name" value="Type-I_RE_MTase_Subunit"/>
</dbReference>
<dbReference type="PANTHER" id="PTHR42998:SF1">
    <property type="entry name" value="TYPE I RESTRICTION ENZYME HINDI METHYLASE SUBUNIT"/>
    <property type="match status" value="1"/>
</dbReference>
<evidence type="ECO:0000256" key="2">
    <source>
        <dbReference type="ARBA" id="ARBA00022603"/>
    </source>
</evidence>
<keyword evidence="2" id="KW-0489">Methyltransferase</keyword>
<keyword evidence="4" id="KW-0949">S-adenosyl-L-methionine</keyword>
<name>T0ZAW8_9ZZZZ</name>
<gene>
    <name evidence="10" type="ORF">B2A_10753</name>
</gene>
<dbReference type="GO" id="GO:0003677">
    <property type="term" value="F:DNA binding"/>
    <property type="evidence" value="ECO:0007669"/>
    <property type="project" value="InterPro"/>
</dbReference>
<feature type="domain" description="DNA methylase adenine-specific" evidence="8">
    <location>
        <begin position="136"/>
        <end position="372"/>
    </location>
</feature>
<evidence type="ECO:0000256" key="6">
    <source>
        <dbReference type="ARBA" id="ARBA00047942"/>
    </source>
</evidence>
<evidence type="ECO:0000259" key="8">
    <source>
        <dbReference type="Pfam" id="PF02384"/>
    </source>
</evidence>
<evidence type="ECO:0000259" key="9">
    <source>
        <dbReference type="Pfam" id="PF12161"/>
    </source>
</evidence>
<dbReference type="GO" id="GO:0009307">
    <property type="term" value="P:DNA restriction-modification system"/>
    <property type="evidence" value="ECO:0007669"/>
    <property type="project" value="UniProtKB-KW"/>
</dbReference>
<dbReference type="Gene3D" id="3.40.50.150">
    <property type="entry name" value="Vaccinia Virus protein VP39"/>
    <property type="match status" value="1"/>
</dbReference>
<dbReference type="Pfam" id="PF02384">
    <property type="entry name" value="N6_Mtase"/>
    <property type="match status" value="2"/>
</dbReference>
<comment type="caution">
    <text evidence="10">The sequence shown here is derived from an EMBL/GenBank/DDBJ whole genome shotgun (WGS) entry which is preliminary data.</text>
</comment>
<evidence type="ECO:0000256" key="1">
    <source>
        <dbReference type="ARBA" id="ARBA00011900"/>
    </source>
</evidence>
<keyword evidence="5" id="KW-0680">Restriction system</keyword>
<dbReference type="Pfam" id="PF12161">
    <property type="entry name" value="HsdM_N"/>
    <property type="match status" value="1"/>
</dbReference>
<comment type="catalytic activity">
    <reaction evidence="6">
        <text>a 2'-deoxyadenosine in DNA + S-adenosyl-L-methionine = an N(6)-methyl-2'-deoxyadenosine in DNA + S-adenosyl-L-homocysteine + H(+)</text>
        <dbReference type="Rhea" id="RHEA:15197"/>
        <dbReference type="Rhea" id="RHEA-COMP:12418"/>
        <dbReference type="Rhea" id="RHEA-COMP:12419"/>
        <dbReference type="ChEBI" id="CHEBI:15378"/>
        <dbReference type="ChEBI" id="CHEBI:57856"/>
        <dbReference type="ChEBI" id="CHEBI:59789"/>
        <dbReference type="ChEBI" id="CHEBI:90615"/>
        <dbReference type="ChEBI" id="CHEBI:90616"/>
        <dbReference type="EC" id="2.1.1.72"/>
    </reaction>
</comment>
<proteinExistence type="predicted"/>
<evidence type="ECO:0000256" key="5">
    <source>
        <dbReference type="ARBA" id="ARBA00022747"/>
    </source>
</evidence>
<keyword evidence="3" id="KW-0808">Transferase</keyword>
<feature type="region of interest" description="Disordered" evidence="7">
    <location>
        <begin position="379"/>
        <end position="411"/>
    </location>
</feature>
<dbReference type="Gene3D" id="1.20.1260.30">
    <property type="match status" value="1"/>
</dbReference>
<sequence length="555" mass="60410">MENRLWAAADQLWANTGLKPSEFSTPVLGLIFLRYADTRYAEADAALAAKGIAPEDREPMDYQAEGVLYLPEDARFAYLQSLTEGADLGRHITRAMTLVEDHNPELRGVLPRGYNALPNATLVELLRLLAPLDLQGDAFGKVYEYFLGNFALKEGQKGGVFYTPTSIVRLIVEIIQPFHGRIFDPACGSGGMFVQSAEFVRRHQRNATTELTVFGTEKAADTVKLAKMNLAVHGLSGDIRESNTYYEDPHKAVSGRGANIAGRFDFVMANPPFNVSGVDKDRLKDDARFALGLPSTDNANYLWIQLFHAALNDSGRAGFVMANSAGDARGGELEIRKKLIQGGAVDVIVSVGSNFFYTVTLPCTLWFFDKSKCALPPSPPGRGAEAAGLPSPTGRRPTEVPKGGAGGEGSAVQVRRRDTILFIDARPFFKQVTRAIREFTPEQMEFLANIVRLYRGAAPELEAGSAALLAEKFPESHYRDVAGLCKAATRAEIEAQGWSLNPGRYVGVGERAADGFDFKERLEALQEELVMLGSEAHSLEETIAARVAAIVSGES</sequence>
<organism evidence="10">
    <name type="scientific">mine drainage metagenome</name>
    <dbReference type="NCBI Taxonomy" id="410659"/>
    <lineage>
        <taxon>unclassified sequences</taxon>
        <taxon>metagenomes</taxon>
        <taxon>ecological metagenomes</taxon>
    </lineage>
</organism>
<feature type="domain" description="DNA methylase adenine-specific" evidence="8">
    <location>
        <begin position="415"/>
        <end position="509"/>
    </location>
</feature>
<feature type="domain" description="N6 adenine-specific DNA methyltransferase N-terminal" evidence="9">
    <location>
        <begin position="1"/>
        <end position="126"/>
    </location>
</feature>
<dbReference type="PRINTS" id="PR00507">
    <property type="entry name" value="N12N6MTFRASE"/>
</dbReference>
<dbReference type="GO" id="GO:0032259">
    <property type="term" value="P:methylation"/>
    <property type="evidence" value="ECO:0007669"/>
    <property type="project" value="UniProtKB-KW"/>
</dbReference>
<dbReference type="EC" id="2.1.1.72" evidence="1"/>
<dbReference type="InterPro" id="IPR029063">
    <property type="entry name" value="SAM-dependent_MTases_sf"/>
</dbReference>
<evidence type="ECO:0000256" key="3">
    <source>
        <dbReference type="ARBA" id="ARBA00022679"/>
    </source>
</evidence>
<evidence type="ECO:0000313" key="10">
    <source>
        <dbReference type="EMBL" id="EQD41267.1"/>
    </source>
</evidence>
<reference evidence="10" key="1">
    <citation type="submission" date="2013-08" db="EMBL/GenBank/DDBJ databases">
        <authorList>
            <person name="Mendez C."/>
            <person name="Richter M."/>
            <person name="Ferrer M."/>
            <person name="Sanchez J."/>
        </authorList>
    </citation>
    <scope>NUCLEOTIDE SEQUENCE</scope>
</reference>